<dbReference type="AlphaFoldDB" id="A0A562PUG7"/>
<gene>
    <name evidence="1" type="ORF">IQ22_04231</name>
</gene>
<accession>A0A562PUG7</accession>
<dbReference type="Proteomes" id="UP000316905">
    <property type="component" value="Unassembled WGS sequence"/>
</dbReference>
<proteinExistence type="predicted"/>
<dbReference type="OrthoDB" id="10013406at2"/>
<organism evidence="1 2">
    <name type="scientific">Pseudomonas duriflava</name>
    <dbReference type="NCBI Taxonomy" id="459528"/>
    <lineage>
        <taxon>Bacteria</taxon>
        <taxon>Pseudomonadati</taxon>
        <taxon>Pseudomonadota</taxon>
        <taxon>Gammaproteobacteria</taxon>
        <taxon>Pseudomonadales</taxon>
        <taxon>Pseudomonadaceae</taxon>
        <taxon>Pseudomonas</taxon>
    </lineage>
</organism>
<evidence type="ECO:0000313" key="1">
    <source>
        <dbReference type="EMBL" id="TWI48038.1"/>
    </source>
</evidence>
<protein>
    <submittedName>
        <fullName evidence="1">Uncharacterized protein</fullName>
    </submittedName>
</protein>
<dbReference type="RefSeq" id="WP_145145514.1">
    <property type="nucleotide sequence ID" value="NZ_VLKY01000021.1"/>
</dbReference>
<name>A0A562PUG7_9PSED</name>
<comment type="caution">
    <text evidence="1">The sequence shown here is derived from an EMBL/GenBank/DDBJ whole genome shotgun (WGS) entry which is preliminary data.</text>
</comment>
<sequence>MTDYDVHLRAQELRDKALAIRWQAAMADRSVSSEPEIRAAEMLEQRADELDGTAKLRKARQAEREAAYQERMKAFHDYPPEVRAKQRQARINETIDRMAKMIGQPRRA</sequence>
<reference evidence="1 2" key="1">
    <citation type="journal article" date="2015" name="Stand. Genomic Sci.">
        <title>Genomic Encyclopedia of Bacterial and Archaeal Type Strains, Phase III: the genomes of soil and plant-associated and newly described type strains.</title>
        <authorList>
            <person name="Whitman W.B."/>
            <person name="Woyke T."/>
            <person name="Klenk H.P."/>
            <person name="Zhou Y."/>
            <person name="Lilburn T.G."/>
            <person name="Beck B.J."/>
            <person name="De Vos P."/>
            <person name="Vandamme P."/>
            <person name="Eisen J.A."/>
            <person name="Garrity G."/>
            <person name="Hugenholtz P."/>
            <person name="Kyrpides N.C."/>
        </authorList>
    </citation>
    <scope>NUCLEOTIDE SEQUENCE [LARGE SCALE GENOMIC DNA]</scope>
    <source>
        <strain evidence="1 2">CGMCC 1.6858</strain>
    </source>
</reference>
<evidence type="ECO:0000313" key="2">
    <source>
        <dbReference type="Proteomes" id="UP000316905"/>
    </source>
</evidence>
<dbReference type="EMBL" id="VLKY01000021">
    <property type="protein sequence ID" value="TWI48038.1"/>
    <property type="molecule type" value="Genomic_DNA"/>
</dbReference>
<keyword evidence="2" id="KW-1185">Reference proteome</keyword>